<reference evidence="1" key="1">
    <citation type="submission" date="2021-06" db="EMBL/GenBank/DDBJ databases">
        <authorList>
            <person name="Kallberg Y."/>
            <person name="Tangrot J."/>
            <person name="Rosling A."/>
        </authorList>
    </citation>
    <scope>NUCLEOTIDE SEQUENCE</scope>
    <source>
        <strain evidence="1">AU212A</strain>
    </source>
</reference>
<organism evidence="1 2">
    <name type="scientific">Scutellospora calospora</name>
    <dbReference type="NCBI Taxonomy" id="85575"/>
    <lineage>
        <taxon>Eukaryota</taxon>
        <taxon>Fungi</taxon>
        <taxon>Fungi incertae sedis</taxon>
        <taxon>Mucoromycota</taxon>
        <taxon>Glomeromycotina</taxon>
        <taxon>Glomeromycetes</taxon>
        <taxon>Diversisporales</taxon>
        <taxon>Gigasporaceae</taxon>
        <taxon>Scutellospora</taxon>
    </lineage>
</organism>
<dbReference type="Proteomes" id="UP000789860">
    <property type="component" value="Unassembled WGS sequence"/>
</dbReference>
<sequence>EASSVSTSDLSEFQRNLQNIIQEYALNDIFNADETRLFFHMAPNQTLASRPHPD</sequence>
<dbReference type="EMBL" id="CAJVPM010003657">
    <property type="protein sequence ID" value="CAG8504394.1"/>
    <property type="molecule type" value="Genomic_DNA"/>
</dbReference>
<feature type="non-terminal residue" evidence="1">
    <location>
        <position position="1"/>
    </location>
</feature>
<protein>
    <submittedName>
        <fullName evidence="1">6367_t:CDS:1</fullName>
    </submittedName>
</protein>
<evidence type="ECO:0000313" key="1">
    <source>
        <dbReference type="EMBL" id="CAG8504394.1"/>
    </source>
</evidence>
<gene>
    <name evidence="1" type="ORF">SCALOS_LOCUS3388</name>
</gene>
<proteinExistence type="predicted"/>
<comment type="caution">
    <text evidence="1">The sequence shown here is derived from an EMBL/GenBank/DDBJ whole genome shotgun (WGS) entry which is preliminary data.</text>
</comment>
<keyword evidence="2" id="KW-1185">Reference proteome</keyword>
<name>A0ACA9L0G6_9GLOM</name>
<evidence type="ECO:0000313" key="2">
    <source>
        <dbReference type="Proteomes" id="UP000789860"/>
    </source>
</evidence>
<accession>A0ACA9L0G6</accession>